<proteinExistence type="predicted"/>
<reference evidence="1" key="1">
    <citation type="journal article" date="2020" name="Nature">
        <title>Giant virus diversity and host interactions through global metagenomics.</title>
        <authorList>
            <person name="Schulz F."/>
            <person name="Roux S."/>
            <person name="Paez-Espino D."/>
            <person name="Jungbluth S."/>
            <person name="Walsh D.A."/>
            <person name="Denef V.J."/>
            <person name="McMahon K.D."/>
            <person name="Konstantinidis K.T."/>
            <person name="Eloe-Fadrosh E.A."/>
            <person name="Kyrpides N.C."/>
            <person name="Woyke T."/>
        </authorList>
    </citation>
    <scope>NUCLEOTIDE SEQUENCE</scope>
    <source>
        <strain evidence="1">GVMAG-M-3300023179-82</strain>
    </source>
</reference>
<organism evidence="1">
    <name type="scientific">viral metagenome</name>
    <dbReference type="NCBI Taxonomy" id="1070528"/>
    <lineage>
        <taxon>unclassified sequences</taxon>
        <taxon>metagenomes</taxon>
        <taxon>organismal metagenomes</taxon>
    </lineage>
</organism>
<protein>
    <submittedName>
        <fullName evidence="1">Uncharacterized protein</fullName>
    </submittedName>
</protein>
<evidence type="ECO:0000313" key="1">
    <source>
        <dbReference type="EMBL" id="QHT76360.1"/>
    </source>
</evidence>
<sequence length="33" mass="4311">MILNKLLDIIFKLYYYYLFTNNYINKYYFLLYL</sequence>
<accession>A0A6C0H7K6</accession>
<dbReference type="EMBL" id="MN739896">
    <property type="protein sequence ID" value="QHT76360.1"/>
    <property type="molecule type" value="Genomic_DNA"/>
</dbReference>
<name>A0A6C0H7K6_9ZZZZ</name>
<dbReference type="AlphaFoldDB" id="A0A6C0H7K6"/>